<dbReference type="Pfam" id="PF08510">
    <property type="entry name" value="PIG-P"/>
    <property type="match status" value="1"/>
</dbReference>
<evidence type="ECO:0000313" key="7">
    <source>
        <dbReference type="EMBL" id="KIL65987.1"/>
    </source>
</evidence>
<feature type="non-terminal residue" evidence="7">
    <location>
        <position position="150"/>
    </location>
</feature>
<proteinExistence type="predicted"/>
<organism evidence="7 8">
    <name type="scientific">Amanita muscaria (strain Koide BX008)</name>
    <dbReference type="NCBI Taxonomy" id="946122"/>
    <lineage>
        <taxon>Eukaryota</taxon>
        <taxon>Fungi</taxon>
        <taxon>Dikarya</taxon>
        <taxon>Basidiomycota</taxon>
        <taxon>Agaricomycotina</taxon>
        <taxon>Agaricomycetes</taxon>
        <taxon>Agaricomycetidae</taxon>
        <taxon>Agaricales</taxon>
        <taxon>Pluteineae</taxon>
        <taxon>Amanitaceae</taxon>
        <taxon>Amanita</taxon>
    </lineage>
</organism>
<dbReference type="InterPro" id="IPR013717">
    <property type="entry name" value="PIG-P"/>
</dbReference>
<sequence length="150" mass="17472">LQVTWPYTLRTMATDKIPYRSRAPEFHGFVAWTSTALLFVLYLLWALLPDDYIVWLGIRWYPNREWAILFPAWTVTLVLFTYFAYSMLAVARTPSFSDMCSIRDRHSKFQQSNLSLSRHDPFIAATKPDAPPETYDMPIGMINRILYGAP</sequence>
<dbReference type="STRING" id="946122.A0A0C2WW21"/>
<dbReference type="Proteomes" id="UP000054549">
    <property type="component" value="Unassembled WGS sequence"/>
</dbReference>
<feature type="transmembrane region" description="Helical" evidence="5">
    <location>
        <begin position="68"/>
        <end position="91"/>
    </location>
</feature>
<dbReference type="GO" id="GO:0006506">
    <property type="term" value="P:GPI anchor biosynthetic process"/>
    <property type="evidence" value="ECO:0007669"/>
    <property type="project" value="TreeGrafter"/>
</dbReference>
<feature type="non-terminal residue" evidence="7">
    <location>
        <position position="1"/>
    </location>
</feature>
<keyword evidence="2 5" id="KW-0812">Transmembrane</keyword>
<dbReference type="PANTHER" id="PTHR46346">
    <property type="entry name" value="PHOSPHATIDYLINOSITOL N-ACETYLGLUCOSAMINYLTRANSFERASE SUBUNIT P"/>
    <property type="match status" value="1"/>
</dbReference>
<feature type="transmembrane region" description="Helical" evidence="5">
    <location>
        <begin position="29"/>
        <end position="48"/>
    </location>
</feature>
<keyword evidence="8" id="KW-1185">Reference proteome</keyword>
<evidence type="ECO:0000259" key="6">
    <source>
        <dbReference type="Pfam" id="PF08510"/>
    </source>
</evidence>
<evidence type="ECO:0000256" key="4">
    <source>
        <dbReference type="ARBA" id="ARBA00023136"/>
    </source>
</evidence>
<evidence type="ECO:0000256" key="1">
    <source>
        <dbReference type="ARBA" id="ARBA00004141"/>
    </source>
</evidence>
<dbReference type="EMBL" id="KN818239">
    <property type="protein sequence ID" value="KIL65987.1"/>
    <property type="molecule type" value="Genomic_DNA"/>
</dbReference>
<keyword evidence="3 5" id="KW-1133">Transmembrane helix</keyword>
<dbReference type="InterPro" id="IPR052263">
    <property type="entry name" value="GPI_Anchor_Biosynth"/>
</dbReference>
<evidence type="ECO:0000256" key="2">
    <source>
        <dbReference type="ARBA" id="ARBA00022692"/>
    </source>
</evidence>
<accession>A0A0C2WW21</accession>
<evidence type="ECO:0000313" key="8">
    <source>
        <dbReference type="Proteomes" id="UP000054549"/>
    </source>
</evidence>
<gene>
    <name evidence="7" type="ORF">M378DRAFT_49014</name>
</gene>
<dbReference type="InParanoid" id="A0A0C2WW21"/>
<dbReference type="OrthoDB" id="690928at2759"/>
<dbReference type="GO" id="GO:0016020">
    <property type="term" value="C:membrane"/>
    <property type="evidence" value="ECO:0007669"/>
    <property type="project" value="UniProtKB-SubCell"/>
</dbReference>
<protein>
    <recommendedName>
        <fullName evidence="6">PIG-P domain-containing protein</fullName>
    </recommendedName>
</protein>
<feature type="domain" description="PIG-P" evidence="6">
    <location>
        <begin position="25"/>
        <end position="147"/>
    </location>
</feature>
<dbReference type="HOGENOM" id="CLU_081616_2_1_1"/>
<keyword evidence="4 5" id="KW-0472">Membrane</keyword>
<name>A0A0C2WW21_AMAMK</name>
<evidence type="ECO:0000256" key="3">
    <source>
        <dbReference type="ARBA" id="ARBA00022989"/>
    </source>
</evidence>
<comment type="subcellular location">
    <subcellularLocation>
        <location evidence="1">Membrane</location>
        <topology evidence="1">Multi-pass membrane protein</topology>
    </subcellularLocation>
</comment>
<dbReference type="PANTHER" id="PTHR46346:SF1">
    <property type="entry name" value="PHOSPHATIDYLINOSITOL N-ACETYLGLUCOSAMINYLTRANSFERASE SUBUNIT P"/>
    <property type="match status" value="1"/>
</dbReference>
<dbReference type="GO" id="GO:0005783">
    <property type="term" value="C:endoplasmic reticulum"/>
    <property type="evidence" value="ECO:0007669"/>
    <property type="project" value="TreeGrafter"/>
</dbReference>
<reference evidence="7 8" key="1">
    <citation type="submission" date="2014-04" db="EMBL/GenBank/DDBJ databases">
        <title>Evolutionary Origins and Diversification of the Mycorrhizal Mutualists.</title>
        <authorList>
            <consortium name="DOE Joint Genome Institute"/>
            <consortium name="Mycorrhizal Genomics Consortium"/>
            <person name="Kohler A."/>
            <person name="Kuo A."/>
            <person name="Nagy L.G."/>
            <person name="Floudas D."/>
            <person name="Copeland A."/>
            <person name="Barry K.W."/>
            <person name="Cichocki N."/>
            <person name="Veneault-Fourrey C."/>
            <person name="LaButti K."/>
            <person name="Lindquist E.A."/>
            <person name="Lipzen A."/>
            <person name="Lundell T."/>
            <person name="Morin E."/>
            <person name="Murat C."/>
            <person name="Riley R."/>
            <person name="Ohm R."/>
            <person name="Sun H."/>
            <person name="Tunlid A."/>
            <person name="Henrissat B."/>
            <person name="Grigoriev I.V."/>
            <person name="Hibbett D.S."/>
            <person name="Martin F."/>
        </authorList>
    </citation>
    <scope>NUCLEOTIDE SEQUENCE [LARGE SCALE GENOMIC DNA]</scope>
    <source>
        <strain evidence="7 8">Koide BX008</strain>
    </source>
</reference>
<evidence type="ECO:0000256" key="5">
    <source>
        <dbReference type="SAM" id="Phobius"/>
    </source>
</evidence>
<dbReference type="AlphaFoldDB" id="A0A0C2WW21"/>